<gene>
    <name evidence="2" type="ORF">SAMN05444955_105178</name>
</gene>
<dbReference type="OrthoDB" id="2991022at2"/>
<proteinExistence type="predicted"/>
<feature type="transmembrane region" description="Helical" evidence="1">
    <location>
        <begin position="6"/>
        <end position="29"/>
    </location>
</feature>
<evidence type="ECO:0000256" key="1">
    <source>
        <dbReference type="SAM" id="Phobius"/>
    </source>
</evidence>
<keyword evidence="3" id="KW-1185">Reference proteome</keyword>
<dbReference type="RefSeq" id="WP_089966800.1">
    <property type="nucleotide sequence ID" value="NZ_FOCQ01000005.1"/>
</dbReference>
<organism evidence="2 3">
    <name type="scientific">Lihuaxuella thermophila</name>
    <dbReference type="NCBI Taxonomy" id="1173111"/>
    <lineage>
        <taxon>Bacteria</taxon>
        <taxon>Bacillati</taxon>
        <taxon>Bacillota</taxon>
        <taxon>Bacilli</taxon>
        <taxon>Bacillales</taxon>
        <taxon>Thermoactinomycetaceae</taxon>
        <taxon>Lihuaxuella</taxon>
    </lineage>
</organism>
<dbReference type="Proteomes" id="UP000199695">
    <property type="component" value="Unassembled WGS sequence"/>
</dbReference>
<name>A0A1H8DHA2_9BACL</name>
<dbReference type="EMBL" id="FOCQ01000005">
    <property type="protein sequence ID" value="SEN06545.1"/>
    <property type="molecule type" value="Genomic_DNA"/>
</dbReference>
<evidence type="ECO:0000313" key="2">
    <source>
        <dbReference type="EMBL" id="SEN06545.1"/>
    </source>
</evidence>
<dbReference type="AlphaFoldDB" id="A0A1H8DHA2"/>
<evidence type="ECO:0000313" key="3">
    <source>
        <dbReference type="Proteomes" id="UP000199695"/>
    </source>
</evidence>
<keyword evidence="1" id="KW-0812">Transmembrane</keyword>
<protein>
    <submittedName>
        <fullName evidence="2">Uncharacterized protein</fullName>
    </submittedName>
</protein>
<accession>A0A1H8DHA2</accession>
<keyword evidence="1" id="KW-1133">Transmembrane helix</keyword>
<dbReference type="STRING" id="1173111.SAMN05444955_105178"/>
<reference evidence="2 3" key="1">
    <citation type="submission" date="2016-10" db="EMBL/GenBank/DDBJ databases">
        <authorList>
            <person name="de Groot N.N."/>
        </authorList>
    </citation>
    <scope>NUCLEOTIDE SEQUENCE [LARGE SCALE GENOMIC DNA]</scope>
    <source>
        <strain evidence="2 3">DSM 46701</strain>
    </source>
</reference>
<sequence length="125" mass="14348">MGQDERGIALPMVMAVSVILFILITLFVSQTVRGMHTGRLYGERMRVQYAAESGIAWMQHKLRYQPDHRDTGLVRVDDVKVHARVLGKDSSEIYIESTAYGRFGVKQTIRVWLDPETLAVTRWVR</sequence>
<keyword evidence="1" id="KW-0472">Membrane</keyword>